<evidence type="ECO:0000256" key="1">
    <source>
        <dbReference type="ARBA" id="ARBA00003843"/>
    </source>
</evidence>
<dbReference type="InterPro" id="IPR032675">
    <property type="entry name" value="LRR_dom_sf"/>
</dbReference>
<reference evidence="7" key="2">
    <citation type="submission" date="2022-10" db="EMBL/GenBank/DDBJ databases">
        <authorList>
            <consortium name="ENA_rothamsted_submissions"/>
            <consortium name="culmorum"/>
            <person name="King R."/>
        </authorList>
    </citation>
    <scope>NUCLEOTIDE SEQUENCE</scope>
</reference>
<evidence type="ECO:0000256" key="5">
    <source>
        <dbReference type="SAM" id="MobiDB-lite"/>
    </source>
</evidence>
<dbReference type="PROSITE" id="PS51450">
    <property type="entry name" value="LRR"/>
    <property type="match status" value="3"/>
</dbReference>
<comment type="function">
    <text evidence="1">Cilium-specific protein required for cilia structures.</text>
</comment>
<dbReference type="InterPro" id="IPR001611">
    <property type="entry name" value="Leu-rich_rpt"/>
</dbReference>
<dbReference type="PANTHER" id="PTHR45973">
    <property type="entry name" value="PROTEIN PHOSPHATASE 1 REGULATORY SUBUNIT SDS22-RELATED"/>
    <property type="match status" value="1"/>
</dbReference>
<dbReference type="InterPro" id="IPR008145">
    <property type="entry name" value="GK/Ca_channel_bsu"/>
</dbReference>
<dbReference type="InterPro" id="IPR020590">
    <property type="entry name" value="Guanylate_kinase_CS"/>
</dbReference>
<name>A0A9P0D8V1_PHACE</name>
<protein>
    <recommendedName>
        <fullName evidence="4">Dynein axonemal assembly factor 1 homolog</fullName>
    </recommendedName>
</protein>
<accession>A0A9P0D8V1</accession>
<organism evidence="7 8">
    <name type="scientific">Phaedon cochleariae</name>
    <name type="common">Mustard beetle</name>
    <dbReference type="NCBI Taxonomy" id="80249"/>
    <lineage>
        <taxon>Eukaryota</taxon>
        <taxon>Metazoa</taxon>
        <taxon>Ecdysozoa</taxon>
        <taxon>Arthropoda</taxon>
        <taxon>Hexapoda</taxon>
        <taxon>Insecta</taxon>
        <taxon>Pterygota</taxon>
        <taxon>Neoptera</taxon>
        <taxon>Endopterygota</taxon>
        <taxon>Coleoptera</taxon>
        <taxon>Polyphaga</taxon>
        <taxon>Cucujiformia</taxon>
        <taxon>Chrysomeloidea</taxon>
        <taxon>Chrysomelidae</taxon>
        <taxon>Chrysomelinae</taxon>
        <taxon>Chrysomelini</taxon>
        <taxon>Phaedon</taxon>
    </lineage>
</organism>
<reference evidence="7" key="1">
    <citation type="submission" date="2022-01" db="EMBL/GenBank/DDBJ databases">
        <authorList>
            <person name="King R."/>
        </authorList>
    </citation>
    <scope>NUCLEOTIDE SEQUENCE</scope>
</reference>
<dbReference type="SUPFAM" id="SSF52058">
    <property type="entry name" value="L domain-like"/>
    <property type="match status" value="1"/>
</dbReference>
<evidence type="ECO:0000256" key="4">
    <source>
        <dbReference type="ARBA" id="ARBA00024433"/>
    </source>
</evidence>
<keyword evidence="3" id="KW-0677">Repeat</keyword>
<proteinExistence type="predicted"/>
<evidence type="ECO:0000313" key="7">
    <source>
        <dbReference type="EMBL" id="CAH1117502.1"/>
    </source>
</evidence>
<dbReference type="SMART" id="SM00072">
    <property type="entry name" value="GuKc"/>
    <property type="match status" value="1"/>
</dbReference>
<evidence type="ECO:0000259" key="6">
    <source>
        <dbReference type="PROSITE" id="PS50052"/>
    </source>
</evidence>
<dbReference type="InterPro" id="IPR050576">
    <property type="entry name" value="Cilia_flagella_integrity"/>
</dbReference>
<feature type="compositionally biased region" description="Polar residues" evidence="5">
    <location>
        <begin position="606"/>
        <end position="618"/>
    </location>
</feature>
<dbReference type="PROSITE" id="PS00856">
    <property type="entry name" value="GUANYLATE_KINASE_1"/>
    <property type="match status" value="1"/>
</dbReference>
<sequence>MWTPNPPEDSLINYLVSNVNSLNSKDEDDTVEEEDTPLLEELRSVSGYWGVHDIDKNPWNDDARPYIKLNNFKDLQFTEEESTGKLTERMVAACLSFLEKSPVIFNFALCKCVLSKKNLVDISVLGNYHYLQYLDVSRNNIKDLKPLGQMPFLQYLNVSENDIEYLLDFKAPFNLYHVDFSKNSVSAIPDLSDFWAISYLNLAYNDIEKITGLGNLTFLTHLDMSHNNLKKVENLTNLRIQNLILNDNLIDQVDIVDMSTLCYIRSVNLSHNRLTSLKFVRKIENVGSLNLSFNNVSDLLEVYYMKGLRYLTRVNLNENPVSDEPHYSTICIRKIMNLRFLDDVEITAEKKIDAWTKSKISYLFPARESRMELFLLQQINRPKIGAHIVPYDQPPPDVIMVVGPPGSRKKKIVRRFLETQKRIFQGVSHTTRPMRHEEEDGLDYYFVTMEVFSDLARKGEFIATSEFNGYSYGIAYDELRKCEDSVVVFYSDIHSALTLKVMGICPKLVLAMPREEETHLKWLKLTYYYDHIMNSKELRIKNSPSSVQNALGGAIDDDNEVVKDFDELFEIGDVSVTSDMMTYGDEEFRSAGQNDDGRHLYRNDRSPTSIKSDQFNLEDSSRRLSNKSTTGILKNKEGMQNGSENVSPSLKEKFGTKRVSFNWLAGMDQPEAAEETASTPSRITHKSISDSCISMQEQAAERNCVAESPLLSVLSSNKLPKSQQGGTVYMSLTERFGQLQMEKLGSFFEQIIHSRKELLELHWENPGLFRAVIFTDDEDDCMKQLKELLKYTVECHNTSKQIFSLDHPSSTDAINSRLKSLKLDETYYVRK</sequence>
<dbReference type="Proteomes" id="UP001153737">
    <property type="component" value="Chromosome 10"/>
</dbReference>
<dbReference type="SUPFAM" id="SSF52540">
    <property type="entry name" value="P-loop containing nucleoside triphosphate hydrolases"/>
    <property type="match status" value="1"/>
</dbReference>
<dbReference type="InterPro" id="IPR027417">
    <property type="entry name" value="P-loop_NTPase"/>
</dbReference>
<feature type="compositionally biased region" description="Polar residues" evidence="5">
    <location>
        <begin position="626"/>
        <end position="648"/>
    </location>
</feature>
<dbReference type="AlphaFoldDB" id="A0A9P0D8V1"/>
<dbReference type="Gene3D" id="3.40.50.300">
    <property type="entry name" value="P-loop containing nucleotide triphosphate hydrolases"/>
    <property type="match status" value="1"/>
</dbReference>
<dbReference type="PROSITE" id="PS50052">
    <property type="entry name" value="GUANYLATE_KINASE_2"/>
    <property type="match status" value="1"/>
</dbReference>
<dbReference type="Pfam" id="PF00625">
    <property type="entry name" value="Guanylate_kin"/>
    <property type="match status" value="1"/>
</dbReference>
<keyword evidence="8" id="KW-1185">Reference proteome</keyword>
<dbReference type="InterPro" id="IPR008144">
    <property type="entry name" value="Guanylate_kin-like_dom"/>
</dbReference>
<dbReference type="SMART" id="SM00365">
    <property type="entry name" value="LRR_SD22"/>
    <property type="match status" value="2"/>
</dbReference>
<dbReference type="Pfam" id="PF13516">
    <property type="entry name" value="LRR_6"/>
    <property type="match status" value="2"/>
</dbReference>
<evidence type="ECO:0000256" key="3">
    <source>
        <dbReference type="ARBA" id="ARBA00022737"/>
    </source>
</evidence>
<evidence type="ECO:0000256" key="2">
    <source>
        <dbReference type="ARBA" id="ARBA00022614"/>
    </source>
</evidence>
<dbReference type="EMBL" id="OU896716">
    <property type="protein sequence ID" value="CAH1117502.1"/>
    <property type="molecule type" value="Genomic_DNA"/>
</dbReference>
<keyword evidence="2" id="KW-0433">Leucine-rich repeat</keyword>
<gene>
    <name evidence="7" type="ORF">PHAECO_LOCUS1885</name>
</gene>
<dbReference type="OrthoDB" id="6334211at2759"/>
<dbReference type="Gene3D" id="3.80.10.10">
    <property type="entry name" value="Ribonuclease Inhibitor"/>
    <property type="match status" value="2"/>
</dbReference>
<dbReference type="PANTHER" id="PTHR45973:SF35">
    <property type="entry name" value="LEUCINE-RICH REPEAT-CONTAINING PROTEIN 43"/>
    <property type="match status" value="1"/>
</dbReference>
<evidence type="ECO:0000313" key="8">
    <source>
        <dbReference type="Proteomes" id="UP001153737"/>
    </source>
</evidence>
<feature type="domain" description="Guanylate kinase-like" evidence="6">
    <location>
        <begin position="396"/>
        <end position="573"/>
    </location>
</feature>
<feature type="region of interest" description="Disordered" evidence="5">
    <location>
        <begin position="587"/>
        <end position="651"/>
    </location>
</feature>
<feature type="compositionally biased region" description="Basic and acidic residues" evidence="5">
    <location>
        <begin position="595"/>
        <end position="605"/>
    </location>
</feature>